<dbReference type="GO" id="GO:0015716">
    <property type="term" value="P:organic phosphonate transport"/>
    <property type="evidence" value="ECO:0007669"/>
    <property type="project" value="InterPro"/>
</dbReference>
<dbReference type="InterPro" id="IPR009609">
    <property type="entry name" value="Phosphonate_metab_PhnG"/>
</dbReference>
<proteinExistence type="predicted"/>
<sequence length="171" mass="18499">MDQHADVESRRRTARVLANAAEAELAELWEAWPDRPQVQYLRGPEAGLVMVQGRTGGTGDRFNLGEATVTRATVVVRSDAAGDPDEAVGTAYVLGSHPDHAGLAAIFDAMLASGRRDRVLAEVIEPLERAQAERDALARAEARSTVVDFFTVSRENDGARENSGPDEEDDE</sequence>
<evidence type="ECO:0000313" key="2">
    <source>
        <dbReference type="Proteomes" id="UP000298358"/>
    </source>
</evidence>
<organism evidence="1 2">
    <name type="scientific">Microbacterium paludicola</name>
    <dbReference type="NCBI Taxonomy" id="300019"/>
    <lineage>
        <taxon>Bacteria</taxon>
        <taxon>Bacillati</taxon>
        <taxon>Actinomycetota</taxon>
        <taxon>Actinomycetes</taxon>
        <taxon>Micrococcales</taxon>
        <taxon>Microbacteriaceae</taxon>
        <taxon>Microbacterium</taxon>
    </lineage>
</organism>
<gene>
    <name evidence="1" type="primary">phnG</name>
    <name evidence="1" type="ORF">E4U02_02250</name>
</gene>
<dbReference type="OrthoDB" id="530475at2"/>
<dbReference type="EMBL" id="SPQB01000003">
    <property type="protein sequence ID" value="TFU34107.1"/>
    <property type="molecule type" value="Genomic_DNA"/>
</dbReference>
<accession>A0A4Y9FZQ7</accession>
<dbReference type="GO" id="GO:0016829">
    <property type="term" value="F:lyase activity"/>
    <property type="evidence" value="ECO:0007669"/>
    <property type="project" value="UniProtKB-KW"/>
</dbReference>
<dbReference type="AlphaFoldDB" id="A0A4Y9FZQ7"/>
<reference evidence="1 2" key="1">
    <citation type="submission" date="2019-03" db="EMBL/GenBank/DDBJ databases">
        <title>Diversity of the mouse oral microbiome.</title>
        <authorList>
            <person name="Joseph S."/>
            <person name="Aduse-Opoku J."/>
            <person name="Curtis M."/>
            <person name="Wade W."/>
            <person name="Hashim A."/>
        </authorList>
    </citation>
    <scope>NUCLEOTIDE SEQUENCE [LARGE SCALE GENOMIC DNA]</scope>
    <source>
        <strain evidence="1 2">P1012</strain>
    </source>
</reference>
<evidence type="ECO:0000313" key="1">
    <source>
        <dbReference type="EMBL" id="TFU34107.1"/>
    </source>
</evidence>
<dbReference type="RefSeq" id="WP_135112755.1">
    <property type="nucleotide sequence ID" value="NZ_JADGLL010000003.1"/>
</dbReference>
<dbReference type="Proteomes" id="UP000298358">
    <property type="component" value="Unassembled WGS sequence"/>
</dbReference>
<dbReference type="NCBIfam" id="TIGR03293">
    <property type="entry name" value="PhnG_redo"/>
    <property type="match status" value="1"/>
</dbReference>
<protein>
    <submittedName>
        <fullName evidence="1">Phosphonate C-P lyase system protein PhnG</fullName>
    </submittedName>
</protein>
<comment type="caution">
    <text evidence="1">The sequence shown here is derived from an EMBL/GenBank/DDBJ whole genome shotgun (WGS) entry which is preliminary data.</text>
</comment>
<keyword evidence="2" id="KW-1185">Reference proteome</keyword>
<keyword evidence="1" id="KW-0456">Lyase</keyword>
<dbReference type="Pfam" id="PF06754">
    <property type="entry name" value="PhnG"/>
    <property type="match status" value="1"/>
</dbReference>
<dbReference type="GO" id="GO:0019634">
    <property type="term" value="P:organic phosphonate metabolic process"/>
    <property type="evidence" value="ECO:0007669"/>
    <property type="project" value="InterPro"/>
</dbReference>
<name>A0A4Y9FZQ7_9MICO</name>